<dbReference type="KEGG" id="bgok:Pr1d_09080"/>
<dbReference type="Proteomes" id="UP000323917">
    <property type="component" value="Chromosome"/>
</dbReference>
<accession>A0A5B9Q3R3</accession>
<evidence type="ECO:0000313" key="1">
    <source>
        <dbReference type="EMBL" id="QEG33644.1"/>
    </source>
</evidence>
<organism evidence="1 2">
    <name type="scientific">Bythopirellula goksoeyrii</name>
    <dbReference type="NCBI Taxonomy" id="1400387"/>
    <lineage>
        <taxon>Bacteria</taxon>
        <taxon>Pseudomonadati</taxon>
        <taxon>Planctomycetota</taxon>
        <taxon>Planctomycetia</taxon>
        <taxon>Pirellulales</taxon>
        <taxon>Lacipirellulaceae</taxon>
        <taxon>Bythopirellula</taxon>
    </lineage>
</organism>
<evidence type="ECO:0000313" key="2">
    <source>
        <dbReference type="Proteomes" id="UP000323917"/>
    </source>
</evidence>
<protein>
    <submittedName>
        <fullName evidence="1">Uncharacterized protein</fullName>
    </submittedName>
</protein>
<dbReference type="AlphaFoldDB" id="A0A5B9Q3R3"/>
<sequence>MCGQEQPVPHHIPQASEKGYLMNLLLLRATRVLFCLPLLQVTLSVAPTSLWAQSVFYSFTSGPGGDGFDWPASPTGLLDGDYFYTPDGVEFDNYISNNLFFDDNYLVSGNSSDIDGDAMWGNPNSGTVDFYLSGLSVQSVAFNFAQSVGGAPFLTDDYIYIYIEDSEGRATDFVPSLNNSFTGLGGFDGYSDLVQFDTSFLIDDYDSVDGGPLVDIDYFYIELYSLDNTSEPAEFAIDNFSLNGGGGNGSDLLYPSVNGGQTNVTDSTLGSNSLRGTGTFGRGVEVTNDAASATTYTVELLPGGDLAPGTLPSAAPINPGETIFSSDIATIDRSLPSGTYESDLNIVNNGVPLDPDNVVTLSVDLYESESLSGNFSGVDVKAFEDVSLSNAEAPAGGFRAAVKVTGSQTTGPFEVDDFPVDQRVLDGETIQANVVFRRFGQLSGLREGTYTVSLEQAAFVVNQFVDFEVFLANKEPVPDKTWDLDYLLTNSNNDNANFTAGFSYANRLGVNRFEVAATLIDGTSSKNQGVSMQFMTDPDPASADIIGEPVDLVFGGGAGDLYVLQFTYDESLVPSGFAESQLQVLWYDTIAGEWDFAIDGNSSTSTSTFFAGSYSDYLAGPGGGVLDAGDLSAFGVDETNNHAWAVLDHASLFAVGVLTSTPMSADFDFDGDVDGNDFLVWQRNPSVGNLSDWQANYGQPLTAVSTVVPEPAVLILLLSAMVFLPSLRQAI</sequence>
<proteinExistence type="predicted"/>
<keyword evidence="2" id="KW-1185">Reference proteome</keyword>
<gene>
    <name evidence="1" type="ORF">Pr1d_09080</name>
</gene>
<reference evidence="1 2" key="1">
    <citation type="submission" date="2019-08" db="EMBL/GenBank/DDBJ databases">
        <title>Deep-cultivation of Planctomycetes and their phenomic and genomic characterization uncovers novel biology.</title>
        <authorList>
            <person name="Wiegand S."/>
            <person name="Jogler M."/>
            <person name="Boedeker C."/>
            <person name="Pinto D."/>
            <person name="Vollmers J."/>
            <person name="Rivas-Marin E."/>
            <person name="Kohn T."/>
            <person name="Peeters S.H."/>
            <person name="Heuer A."/>
            <person name="Rast P."/>
            <person name="Oberbeckmann S."/>
            <person name="Bunk B."/>
            <person name="Jeske O."/>
            <person name="Meyerdierks A."/>
            <person name="Storesund J.E."/>
            <person name="Kallscheuer N."/>
            <person name="Luecker S."/>
            <person name="Lage O.M."/>
            <person name="Pohl T."/>
            <person name="Merkel B.J."/>
            <person name="Hornburger P."/>
            <person name="Mueller R.-W."/>
            <person name="Bruemmer F."/>
            <person name="Labrenz M."/>
            <person name="Spormann A.M."/>
            <person name="Op den Camp H."/>
            <person name="Overmann J."/>
            <person name="Amann R."/>
            <person name="Jetten M.S.M."/>
            <person name="Mascher T."/>
            <person name="Medema M.H."/>
            <person name="Devos D.P."/>
            <person name="Kaster A.-K."/>
            <person name="Ovreas L."/>
            <person name="Rohde M."/>
            <person name="Galperin M.Y."/>
            <person name="Jogler C."/>
        </authorList>
    </citation>
    <scope>NUCLEOTIDE SEQUENCE [LARGE SCALE GENOMIC DNA]</scope>
    <source>
        <strain evidence="1 2">Pr1d</strain>
    </source>
</reference>
<dbReference type="EMBL" id="CP042913">
    <property type="protein sequence ID" value="QEG33644.1"/>
    <property type="molecule type" value="Genomic_DNA"/>
</dbReference>
<name>A0A5B9Q3R3_9BACT</name>